<sequence length="178" mass="20215">MSSSKATTTTRINLDDIVAPIKNEISRPEDCKVEDMLRFLFSFCNTSGDTAEVIPKDKEPVVAFEKDRELANEPNTPLRKSLNLAIVAKDEDVMYSPLAKAFNYALDRLSRFQVLGLPKFQEDRQIVLIRSNAKYIESESHLQGSYKPDVVLVKRNLFRRASVHTCCLLKVLRIGLLL</sequence>
<comment type="caution">
    <text evidence="1">The sequence shown here is derived from an EMBL/GenBank/DDBJ whole genome shotgun (WGS) entry which is preliminary data.</text>
</comment>
<keyword evidence="2" id="KW-1185">Reference proteome</keyword>
<gene>
    <name evidence="1" type="ORF">BDM02DRAFT_1319862</name>
</gene>
<accession>A0ACB6Z256</accession>
<name>A0ACB6Z256_THEGA</name>
<evidence type="ECO:0000313" key="2">
    <source>
        <dbReference type="Proteomes" id="UP000886501"/>
    </source>
</evidence>
<proteinExistence type="predicted"/>
<organism evidence="1 2">
    <name type="scientific">Thelephora ganbajun</name>
    <name type="common">Ganba fungus</name>
    <dbReference type="NCBI Taxonomy" id="370292"/>
    <lineage>
        <taxon>Eukaryota</taxon>
        <taxon>Fungi</taxon>
        <taxon>Dikarya</taxon>
        <taxon>Basidiomycota</taxon>
        <taxon>Agaricomycotina</taxon>
        <taxon>Agaricomycetes</taxon>
        <taxon>Thelephorales</taxon>
        <taxon>Thelephoraceae</taxon>
        <taxon>Thelephora</taxon>
    </lineage>
</organism>
<reference evidence="1" key="2">
    <citation type="journal article" date="2020" name="Nat. Commun.">
        <title>Large-scale genome sequencing of mycorrhizal fungi provides insights into the early evolution of symbiotic traits.</title>
        <authorList>
            <person name="Miyauchi S."/>
            <person name="Kiss E."/>
            <person name="Kuo A."/>
            <person name="Drula E."/>
            <person name="Kohler A."/>
            <person name="Sanchez-Garcia M."/>
            <person name="Morin E."/>
            <person name="Andreopoulos B."/>
            <person name="Barry K.W."/>
            <person name="Bonito G."/>
            <person name="Buee M."/>
            <person name="Carver A."/>
            <person name="Chen C."/>
            <person name="Cichocki N."/>
            <person name="Clum A."/>
            <person name="Culley D."/>
            <person name="Crous P.W."/>
            <person name="Fauchery L."/>
            <person name="Girlanda M."/>
            <person name="Hayes R.D."/>
            <person name="Keri Z."/>
            <person name="LaButti K."/>
            <person name="Lipzen A."/>
            <person name="Lombard V."/>
            <person name="Magnuson J."/>
            <person name="Maillard F."/>
            <person name="Murat C."/>
            <person name="Nolan M."/>
            <person name="Ohm R.A."/>
            <person name="Pangilinan J."/>
            <person name="Pereira M.F."/>
            <person name="Perotto S."/>
            <person name="Peter M."/>
            <person name="Pfister S."/>
            <person name="Riley R."/>
            <person name="Sitrit Y."/>
            <person name="Stielow J.B."/>
            <person name="Szollosi G."/>
            <person name="Zifcakova L."/>
            <person name="Stursova M."/>
            <person name="Spatafora J.W."/>
            <person name="Tedersoo L."/>
            <person name="Vaario L.M."/>
            <person name="Yamada A."/>
            <person name="Yan M."/>
            <person name="Wang P."/>
            <person name="Xu J."/>
            <person name="Bruns T."/>
            <person name="Baldrian P."/>
            <person name="Vilgalys R."/>
            <person name="Dunand C."/>
            <person name="Henrissat B."/>
            <person name="Grigoriev I.V."/>
            <person name="Hibbett D."/>
            <person name="Nagy L.G."/>
            <person name="Martin F.M."/>
        </authorList>
    </citation>
    <scope>NUCLEOTIDE SEQUENCE</scope>
    <source>
        <strain evidence="1">P2</strain>
    </source>
</reference>
<dbReference type="EMBL" id="MU118187">
    <property type="protein sequence ID" value="KAF9643780.1"/>
    <property type="molecule type" value="Genomic_DNA"/>
</dbReference>
<evidence type="ECO:0000313" key="1">
    <source>
        <dbReference type="EMBL" id="KAF9643780.1"/>
    </source>
</evidence>
<reference evidence="1" key="1">
    <citation type="submission" date="2019-10" db="EMBL/GenBank/DDBJ databases">
        <authorList>
            <consortium name="DOE Joint Genome Institute"/>
            <person name="Kuo A."/>
            <person name="Miyauchi S."/>
            <person name="Kiss E."/>
            <person name="Drula E."/>
            <person name="Kohler A."/>
            <person name="Sanchez-Garcia M."/>
            <person name="Andreopoulos B."/>
            <person name="Barry K.W."/>
            <person name="Bonito G."/>
            <person name="Buee M."/>
            <person name="Carver A."/>
            <person name="Chen C."/>
            <person name="Cichocki N."/>
            <person name="Clum A."/>
            <person name="Culley D."/>
            <person name="Crous P.W."/>
            <person name="Fauchery L."/>
            <person name="Girlanda M."/>
            <person name="Hayes R."/>
            <person name="Keri Z."/>
            <person name="Labutti K."/>
            <person name="Lipzen A."/>
            <person name="Lombard V."/>
            <person name="Magnuson J."/>
            <person name="Maillard F."/>
            <person name="Morin E."/>
            <person name="Murat C."/>
            <person name="Nolan M."/>
            <person name="Ohm R."/>
            <person name="Pangilinan J."/>
            <person name="Pereira M."/>
            <person name="Perotto S."/>
            <person name="Peter M."/>
            <person name="Riley R."/>
            <person name="Sitrit Y."/>
            <person name="Stielow B."/>
            <person name="Szollosi G."/>
            <person name="Zifcakova L."/>
            <person name="Stursova M."/>
            <person name="Spatafora J.W."/>
            <person name="Tedersoo L."/>
            <person name="Vaario L.-M."/>
            <person name="Yamada A."/>
            <person name="Yan M."/>
            <person name="Wang P."/>
            <person name="Xu J."/>
            <person name="Bruns T."/>
            <person name="Baldrian P."/>
            <person name="Vilgalys R."/>
            <person name="Henrissat B."/>
            <person name="Grigoriev I.V."/>
            <person name="Hibbett D."/>
            <person name="Nagy L.G."/>
            <person name="Martin F.M."/>
        </authorList>
    </citation>
    <scope>NUCLEOTIDE SEQUENCE</scope>
    <source>
        <strain evidence="1">P2</strain>
    </source>
</reference>
<protein>
    <submittedName>
        <fullName evidence="1">Uncharacterized protein</fullName>
    </submittedName>
</protein>
<dbReference type="Proteomes" id="UP000886501">
    <property type="component" value="Unassembled WGS sequence"/>
</dbReference>